<keyword evidence="2" id="KW-1185">Reference proteome</keyword>
<comment type="caution">
    <text evidence="1">The sequence shown here is derived from an EMBL/GenBank/DDBJ whole genome shotgun (WGS) entry which is preliminary data.</text>
</comment>
<reference evidence="1" key="1">
    <citation type="submission" date="2019-04" db="EMBL/GenBank/DDBJ databases">
        <title>Microbes associate with the intestines of laboratory mice.</title>
        <authorList>
            <person name="Navarre W."/>
            <person name="Wong E."/>
            <person name="Huang K."/>
            <person name="Tropini C."/>
            <person name="Ng K."/>
            <person name="Yu B."/>
        </authorList>
    </citation>
    <scope>NUCLEOTIDE SEQUENCE</scope>
    <source>
        <strain evidence="1">NM01_1-7b</strain>
    </source>
</reference>
<proteinExistence type="predicted"/>
<evidence type="ECO:0000313" key="2">
    <source>
        <dbReference type="Proteomes" id="UP000304953"/>
    </source>
</evidence>
<evidence type="ECO:0000313" key="1">
    <source>
        <dbReference type="EMBL" id="TGY95873.1"/>
    </source>
</evidence>
<dbReference type="EMBL" id="SRYA01000023">
    <property type="protein sequence ID" value="TGY95873.1"/>
    <property type="molecule type" value="Genomic_DNA"/>
</dbReference>
<sequence>MKKQQRKEKNSNGIVLIVPIVLIFCILGAFVFHVAGRISREMSAAAIDNLSESLDLIRGTIEAILEKEAEFQKLIAREIELMEDPEEFIQSYNGNETMVKVSLVSAGKVQGVTNMGGTFDPEELDFSGGKMVEGLPVSESYVNHLGAWAYTLKCPVIQENKEAATLYIEYIYESFDTALPNRFYSSMASLYIMDAESERLVLKPKGMGEREAGHVNLEDFYRANHILEEDVKEEITRKVKAGKNVMFYHDIQKKRSLVYMWAVNDGAIYLIGYVPIEAIQREGSAVNQNIFIVAAVMLIAFFICCVLYFFTQRQQIKARKERELHNRRLAEALQAAQVANKSKTMFLSNMSHDIRTPMNAILGFTVLLAKDADHPDKVREYTRKITTSGQHLLSLINDVLDVSKIESGKVVLSIGEFTLSNMVSSVDAIIRPAAKAKGQKFEVTVTGIKNERLVGDETRINQILINLLSNAVKYTQEGGSIWFRIIGLPQRSSQFEHIRIEVEDNGYGMTPEYLETIFDAFTRAENSTTNKVQGTGLGMAITKNIVELMGGSIHVVSEVEKGSLFTVELELRIPEEQVDRNFWKNHEISRILVVDDDGDICRNVQILMEDTGVLADTALSGEEGIRQVCRAKEQNKPYHVILLDWKMPGMDGIETARRIRAVVEAHVPILFLTAYDWEELQEEAAQAGIDGFLAKPFFVSAFKEKILELHAALEDKGENNESAEQDSLEGCRFLAAEDNEINAEILLQLLELEGAVCEVAEDGQEALERFQNSAPGEFDAILMDVQMPKMNGYEATKAIRGLEREDAASVLIIAMTANAFAEDVKDALDAGMNAHIAKPVDMGLLKKTVRQYIQRRE</sequence>
<gene>
    <name evidence="1" type="ORF">E5329_12910</name>
</gene>
<dbReference type="Proteomes" id="UP000304953">
    <property type="component" value="Unassembled WGS sequence"/>
</dbReference>
<accession>A0AC61RW24</accession>
<protein>
    <submittedName>
        <fullName evidence="1">Response regulator</fullName>
    </submittedName>
</protein>
<organism evidence="1 2">
    <name type="scientific">Petralouisia muris</name>
    <dbReference type="NCBI Taxonomy" id="3032872"/>
    <lineage>
        <taxon>Bacteria</taxon>
        <taxon>Bacillati</taxon>
        <taxon>Bacillota</taxon>
        <taxon>Clostridia</taxon>
        <taxon>Lachnospirales</taxon>
        <taxon>Lachnospiraceae</taxon>
        <taxon>Petralouisia</taxon>
    </lineage>
</organism>
<name>A0AC61RW24_9FIRM</name>